<feature type="domain" description="C2H2-type" evidence="17">
    <location>
        <begin position="501"/>
        <end position="528"/>
    </location>
</feature>
<dbReference type="InterPro" id="IPR018499">
    <property type="entry name" value="Tetraspanin/Peripherin"/>
</dbReference>
<dbReference type="Proteomes" id="UP000502823">
    <property type="component" value="Unassembled WGS sequence"/>
</dbReference>
<evidence type="ECO:0000256" key="9">
    <source>
        <dbReference type="ARBA" id="ARBA00022989"/>
    </source>
</evidence>
<evidence type="ECO:0000256" key="2">
    <source>
        <dbReference type="ARBA" id="ARBA00004141"/>
    </source>
</evidence>
<proteinExistence type="inferred from homology"/>
<evidence type="ECO:0000256" key="5">
    <source>
        <dbReference type="ARBA" id="ARBA00022723"/>
    </source>
</evidence>
<dbReference type="EMBL" id="BLKM01000280">
    <property type="protein sequence ID" value="GFG31077.1"/>
    <property type="molecule type" value="Genomic_DNA"/>
</dbReference>
<feature type="domain" description="C2H2-type" evidence="17">
    <location>
        <begin position="669"/>
        <end position="696"/>
    </location>
</feature>
<gene>
    <name evidence="18" type="ORF">Cfor_04585</name>
</gene>
<keyword evidence="9 16" id="KW-1133">Transmembrane helix</keyword>
<dbReference type="GO" id="GO:0016020">
    <property type="term" value="C:membrane"/>
    <property type="evidence" value="ECO:0007669"/>
    <property type="project" value="UniProtKB-SubCell"/>
</dbReference>
<dbReference type="Pfam" id="PF00335">
    <property type="entry name" value="Tetraspanin"/>
    <property type="match status" value="1"/>
</dbReference>
<dbReference type="OrthoDB" id="6077919at2759"/>
<feature type="domain" description="C2H2-type" evidence="17">
    <location>
        <begin position="396"/>
        <end position="423"/>
    </location>
</feature>
<evidence type="ECO:0000256" key="3">
    <source>
        <dbReference type="ARBA" id="ARBA00006991"/>
    </source>
</evidence>
<dbReference type="SUPFAM" id="SSF48652">
    <property type="entry name" value="Tetraspanin"/>
    <property type="match status" value="1"/>
</dbReference>
<evidence type="ECO:0000256" key="13">
    <source>
        <dbReference type="ARBA" id="ARBA00023163"/>
    </source>
</evidence>
<keyword evidence="5" id="KW-0479">Metal-binding</keyword>
<feature type="domain" description="C2H2-type" evidence="17">
    <location>
        <begin position="557"/>
        <end position="584"/>
    </location>
</feature>
<dbReference type="InterPro" id="IPR036236">
    <property type="entry name" value="Znf_C2H2_sf"/>
</dbReference>
<dbReference type="InterPro" id="IPR013087">
    <property type="entry name" value="Znf_C2H2_type"/>
</dbReference>
<dbReference type="FunFam" id="3.30.160.60:FF:000624">
    <property type="entry name" value="zinc finger protein 697"/>
    <property type="match status" value="3"/>
</dbReference>
<feature type="domain" description="C2H2-type" evidence="17">
    <location>
        <begin position="424"/>
        <end position="447"/>
    </location>
</feature>
<dbReference type="InterPro" id="IPR008952">
    <property type="entry name" value="Tetraspanin_EC2_sf"/>
</dbReference>
<evidence type="ECO:0000256" key="11">
    <source>
        <dbReference type="ARBA" id="ARBA00023125"/>
    </source>
</evidence>
<dbReference type="PROSITE" id="PS50157">
    <property type="entry name" value="ZINC_FINGER_C2H2_2"/>
    <property type="match status" value="11"/>
</dbReference>
<feature type="domain" description="C2H2-type" evidence="17">
    <location>
        <begin position="585"/>
        <end position="612"/>
    </location>
</feature>
<dbReference type="AlphaFoldDB" id="A0A6L2PLX2"/>
<evidence type="ECO:0000256" key="8">
    <source>
        <dbReference type="ARBA" id="ARBA00022833"/>
    </source>
</evidence>
<evidence type="ECO:0000256" key="1">
    <source>
        <dbReference type="ARBA" id="ARBA00004123"/>
    </source>
</evidence>
<evidence type="ECO:0000256" key="16">
    <source>
        <dbReference type="SAM" id="Phobius"/>
    </source>
</evidence>
<reference evidence="19" key="1">
    <citation type="submission" date="2020-01" db="EMBL/GenBank/DDBJ databases">
        <title>Draft genome sequence of the Termite Coptotermes fromosanus.</title>
        <authorList>
            <person name="Itakura S."/>
            <person name="Yosikawa Y."/>
            <person name="Umezawa K."/>
        </authorList>
    </citation>
    <scope>NUCLEOTIDE SEQUENCE [LARGE SCALE GENOMIC DNA]</scope>
</reference>
<comment type="subcellular location">
    <subcellularLocation>
        <location evidence="2">Membrane</location>
        <topology evidence="2">Multi-pass membrane protein</topology>
    </subcellularLocation>
    <subcellularLocation>
        <location evidence="1">Nucleus</location>
    </subcellularLocation>
</comment>
<comment type="caution">
    <text evidence="18">The sequence shown here is derived from an EMBL/GenBank/DDBJ whole genome shotgun (WGS) entry which is preliminary data.</text>
</comment>
<dbReference type="PANTHER" id="PTHR14003">
    <property type="entry name" value="TRANSCRIPTIONAL REPRESSOR PROTEIN YY"/>
    <property type="match status" value="1"/>
</dbReference>
<dbReference type="FunFam" id="3.30.160.60:FF:000275">
    <property type="entry name" value="zinc finger protein 90 homolog"/>
    <property type="match status" value="1"/>
</dbReference>
<accession>A0A6L2PLX2</accession>
<keyword evidence="6" id="KW-0677">Repeat</keyword>
<keyword evidence="4 16" id="KW-0812">Transmembrane</keyword>
<keyword evidence="8" id="KW-0862">Zinc</keyword>
<dbReference type="InParanoid" id="A0A6L2PLX2"/>
<feature type="domain" description="C2H2-type" evidence="17">
    <location>
        <begin position="613"/>
        <end position="640"/>
    </location>
</feature>
<keyword evidence="7 15" id="KW-0863">Zinc-finger</keyword>
<dbReference type="PANTHER" id="PTHR14003:SF19">
    <property type="entry name" value="YY2 TRANSCRIPTION FACTOR"/>
    <property type="match status" value="1"/>
</dbReference>
<dbReference type="SUPFAM" id="SSF57667">
    <property type="entry name" value="beta-beta-alpha zinc fingers"/>
    <property type="match status" value="6"/>
</dbReference>
<feature type="transmembrane region" description="Helical" evidence="16">
    <location>
        <begin position="62"/>
        <end position="86"/>
    </location>
</feature>
<dbReference type="Gene3D" id="1.10.1450.10">
    <property type="entry name" value="Tetraspanin"/>
    <property type="match status" value="1"/>
</dbReference>
<dbReference type="FunFam" id="3.30.160.60:FF:001177">
    <property type="entry name" value="Zinc finger protein 33A"/>
    <property type="match status" value="1"/>
</dbReference>
<keyword evidence="12 16" id="KW-0472">Membrane</keyword>
<dbReference type="CDD" id="cd03155">
    <property type="entry name" value="CD151_like_LEL"/>
    <property type="match status" value="1"/>
</dbReference>
<dbReference type="PROSITE" id="PS00028">
    <property type="entry name" value="ZINC_FINGER_C2H2_1"/>
    <property type="match status" value="11"/>
</dbReference>
<evidence type="ECO:0000313" key="19">
    <source>
        <dbReference type="Proteomes" id="UP000502823"/>
    </source>
</evidence>
<dbReference type="SMART" id="SM00355">
    <property type="entry name" value="ZnF_C2H2"/>
    <property type="match status" value="11"/>
</dbReference>
<dbReference type="GO" id="GO:0000785">
    <property type="term" value="C:chromatin"/>
    <property type="evidence" value="ECO:0007669"/>
    <property type="project" value="TreeGrafter"/>
</dbReference>
<dbReference type="GO" id="GO:0000981">
    <property type="term" value="F:DNA-binding transcription factor activity, RNA polymerase II-specific"/>
    <property type="evidence" value="ECO:0007669"/>
    <property type="project" value="TreeGrafter"/>
</dbReference>
<evidence type="ECO:0000256" key="4">
    <source>
        <dbReference type="ARBA" id="ARBA00022692"/>
    </source>
</evidence>
<keyword evidence="11" id="KW-0238">DNA-binding</keyword>
<keyword evidence="19" id="KW-1185">Reference proteome</keyword>
<evidence type="ECO:0000256" key="14">
    <source>
        <dbReference type="ARBA" id="ARBA00023242"/>
    </source>
</evidence>
<keyword evidence="13" id="KW-0804">Transcription</keyword>
<feature type="domain" description="C2H2-type" evidence="17">
    <location>
        <begin position="529"/>
        <end position="556"/>
    </location>
</feature>
<dbReference type="FunFam" id="3.30.160.60:FF:001480">
    <property type="entry name" value="Si:cabz01071911.3"/>
    <property type="match status" value="1"/>
</dbReference>
<evidence type="ECO:0000256" key="10">
    <source>
        <dbReference type="ARBA" id="ARBA00023015"/>
    </source>
</evidence>
<dbReference type="FunFam" id="3.30.160.60:FF:001840">
    <property type="entry name" value="Paternally-expressed gene 3 protein"/>
    <property type="match status" value="1"/>
</dbReference>
<sequence length="713" mass="80950">MSGVAVFGVGVWTVAAKHEYVVLLTNATYEVAAWVLILAGCMVFVVTAIGCIGVLQDNRFFILLYTFALLLIFLLEAMVGVMSFLYEPHVADELYLNLNKTFIENYGVDGSKTRAIDHMQIEYKCCGANLFEDWQYSHWQKENLSEGLKVPNSCCKTVTPQCGKSDHPSNIHYTKNMEAVKMEPDSDDETHQTPSQNEYCMTDEKDNYPVHAEFFVVKAEHENMFVNEEENSWCCDAQEMLLEDDAMSDIKQQNILVPQVILEEPQHVTAVKDEVVTGVQDVVCPASRECLDQLPGADDNSVADVGLRLDSQEGHVAERSVGGEYVDGTHTEEKDNSVLFGMKQFECETSVTEQGARKRDQTKGKKVHECEICHKCFSTSGNLIAHGCIHTGDKPFICEVCNKKFRLRHHLMIHTRTHTGDKPYICKVCNKRFGHSNSLAHHARTFHPDVPFVPEIRNRKSNVASLATSVGPFKCDVCDKLFAQRANLVRHTRIHTADKRFSCEVCGKTFIERASLIAHARIHTGEKPFMCNVCNKRFMHRKSLSDHTRTHTGDKPFSCEVCKKQFTQYGNLALHLRIHTGQKPFSCEVCEKSFTQRAHLLLHTWTHTGDKPFSCEVCSKRFTQRATLQEHFRTHTGLKPFSCEICHKSFSHRSTLVQHTYIHTGDKPYPCNICSKSFRQRSTLVEHVRTHSAHKTSTSEKLHPNFLVGHYAE</sequence>
<comment type="similarity">
    <text evidence="3">Belongs to the krueppel C2H2-type zinc-finger protein family.</text>
</comment>
<keyword evidence="10" id="KW-0805">Transcription regulation</keyword>
<feature type="domain" description="C2H2-type" evidence="17">
    <location>
        <begin position="641"/>
        <end position="668"/>
    </location>
</feature>
<organism evidence="18 19">
    <name type="scientific">Coptotermes formosanus</name>
    <name type="common">Formosan subterranean termite</name>
    <dbReference type="NCBI Taxonomy" id="36987"/>
    <lineage>
        <taxon>Eukaryota</taxon>
        <taxon>Metazoa</taxon>
        <taxon>Ecdysozoa</taxon>
        <taxon>Arthropoda</taxon>
        <taxon>Hexapoda</taxon>
        <taxon>Insecta</taxon>
        <taxon>Pterygota</taxon>
        <taxon>Neoptera</taxon>
        <taxon>Polyneoptera</taxon>
        <taxon>Dictyoptera</taxon>
        <taxon>Blattodea</taxon>
        <taxon>Blattoidea</taxon>
        <taxon>Termitoidae</taxon>
        <taxon>Rhinotermitidae</taxon>
        <taxon>Coptotermes</taxon>
    </lineage>
</organism>
<dbReference type="GO" id="GO:0005667">
    <property type="term" value="C:transcription regulator complex"/>
    <property type="evidence" value="ECO:0007669"/>
    <property type="project" value="TreeGrafter"/>
</dbReference>
<evidence type="ECO:0000256" key="12">
    <source>
        <dbReference type="ARBA" id="ARBA00023136"/>
    </source>
</evidence>
<evidence type="ECO:0000256" key="6">
    <source>
        <dbReference type="ARBA" id="ARBA00022737"/>
    </source>
</evidence>
<evidence type="ECO:0000313" key="18">
    <source>
        <dbReference type="EMBL" id="GFG31077.1"/>
    </source>
</evidence>
<evidence type="ECO:0000256" key="15">
    <source>
        <dbReference type="PROSITE-ProRule" id="PRU00042"/>
    </source>
</evidence>
<dbReference type="GO" id="GO:0000978">
    <property type="term" value="F:RNA polymerase II cis-regulatory region sequence-specific DNA binding"/>
    <property type="evidence" value="ECO:0007669"/>
    <property type="project" value="TreeGrafter"/>
</dbReference>
<feature type="domain" description="C2H2-type" evidence="17">
    <location>
        <begin position="368"/>
        <end position="395"/>
    </location>
</feature>
<dbReference type="Gene3D" id="3.30.160.60">
    <property type="entry name" value="Classic Zinc Finger"/>
    <property type="match status" value="11"/>
</dbReference>
<dbReference type="GO" id="GO:0008270">
    <property type="term" value="F:zinc ion binding"/>
    <property type="evidence" value="ECO:0007669"/>
    <property type="project" value="UniProtKB-KW"/>
</dbReference>
<protein>
    <recommendedName>
        <fullName evidence="17">C2H2-type domain-containing protein</fullName>
    </recommendedName>
</protein>
<name>A0A6L2PLX2_COPFO</name>
<dbReference type="Pfam" id="PF00096">
    <property type="entry name" value="zf-C2H2"/>
    <property type="match status" value="11"/>
</dbReference>
<dbReference type="FunFam" id="3.30.160.60:FF:002343">
    <property type="entry name" value="Zinc finger protein 33A"/>
    <property type="match status" value="2"/>
</dbReference>
<evidence type="ECO:0000259" key="17">
    <source>
        <dbReference type="PROSITE" id="PS50157"/>
    </source>
</evidence>
<feature type="transmembrane region" description="Helical" evidence="16">
    <location>
        <begin position="32"/>
        <end position="55"/>
    </location>
</feature>
<dbReference type="FunFam" id="3.30.160.60:FF:001442">
    <property type="entry name" value="zinc finger protein 696"/>
    <property type="match status" value="1"/>
</dbReference>
<feature type="domain" description="C2H2-type" evidence="17">
    <location>
        <begin position="473"/>
        <end position="500"/>
    </location>
</feature>
<dbReference type="PRINTS" id="PR00259">
    <property type="entry name" value="TMFOUR"/>
</dbReference>
<dbReference type="GO" id="GO:0031519">
    <property type="term" value="C:PcG protein complex"/>
    <property type="evidence" value="ECO:0007669"/>
    <property type="project" value="TreeGrafter"/>
</dbReference>
<keyword evidence="14" id="KW-0539">Nucleus</keyword>
<evidence type="ECO:0000256" key="7">
    <source>
        <dbReference type="ARBA" id="ARBA00022771"/>
    </source>
</evidence>